<dbReference type="PROSITE" id="PS51379">
    <property type="entry name" value="4FE4S_FER_2"/>
    <property type="match status" value="3"/>
</dbReference>
<evidence type="ECO:0000256" key="1">
    <source>
        <dbReference type="ARBA" id="ARBA00022485"/>
    </source>
</evidence>
<dbReference type="SUPFAM" id="SSF54862">
    <property type="entry name" value="4Fe-4S ferredoxins"/>
    <property type="match status" value="1"/>
</dbReference>
<sequence length="208" mass="22647">MTKYGMAVDTKRCTGCNMCSMACRVDHNLPTEVLYSRAHTEGGDVFRQVGGTYPDQVTMKFYTLACQHCDDPACVEICPTGASQKREEDGLVLVDGEACIGCESCIAACPYEGVRTLVPQSPTYPLDFALGDAAAAEHLPNTVEKCTFCAERLDRGEKPLCIDICPAYARTFGDLDDPESEISKVLAAREHEQLLADQGTGPNVYFLK</sequence>
<evidence type="ECO:0000256" key="4">
    <source>
        <dbReference type="ARBA" id="ARBA00023014"/>
    </source>
</evidence>
<comment type="caution">
    <text evidence="6">The sequence shown here is derived from an EMBL/GenBank/DDBJ whole genome shotgun (WGS) entry which is preliminary data.</text>
</comment>
<feature type="domain" description="4Fe-4S ferredoxin-type" evidence="5">
    <location>
        <begin position="90"/>
        <end position="120"/>
    </location>
</feature>
<feature type="domain" description="4Fe-4S ferredoxin-type" evidence="5">
    <location>
        <begin position="57"/>
        <end position="88"/>
    </location>
</feature>
<dbReference type="Gene3D" id="3.30.70.20">
    <property type="match status" value="2"/>
</dbReference>
<dbReference type="InterPro" id="IPR050954">
    <property type="entry name" value="ET_IronSulfur_Cluster-Binding"/>
</dbReference>
<dbReference type="CDD" id="cd10551">
    <property type="entry name" value="PsrB"/>
    <property type="match status" value="1"/>
</dbReference>
<dbReference type="PANTHER" id="PTHR43177">
    <property type="entry name" value="PROTEIN NRFC"/>
    <property type="match status" value="1"/>
</dbReference>
<reference evidence="6 7" key="1">
    <citation type="submission" date="2019-12" db="EMBL/GenBank/DDBJ databases">
        <title>Microbes associate with the intestines of laboratory mice.</title>
        <authorList>
            <person name="Navarre W."/>
            <person name="Wong E."/>
        </authorList>
    </citation>
    <scope>NUCLEOTIDE SEQUENCE [LARGE SCALE GENOMIC DNA]</scope>
    <source>
        <strain evidence="6 7">NM66_B29</strain>
    </source>
</reference>
<evidence type="ECO:0000256" key="3">
    <source>
        <dbReference type="ARBA" id="ARBA00023004"/>
    </source>
</evidence>
<evidence type="ECO:0000313" key="7">
    <source>
        <dbReference type="Proteomes" id="UP000463388"/>
    </source>
</evidence>
<keyword evidence="7" id="KW-1185">Reference proteome</keyword>
<name>A0A6N8JP31_9ACTN</name>
<keyword evidence="3" id="KW-0408">Iron</keyword>
<dbReference type="GO" id="GO:0051539">
    <property type="term" value="F:4 iron, 4 sulfur cluster binding"/>
    <property type="evidence" value="ECO:0007669"/>
    <property type="project" value="UniProtKB-KW"/>
</dbReference>
<dbReference type="Proteomes" id="UP000463388">
    <property type="component" value="Unassembled WGS sequence"/>
</dbReference>
<dbReference type="Pfam" id="PF13247">
    <property type="entry name" value="Fer4_11"/>
    <property type="match status" value="2"/>
</dbReference>
<organism evidence="6 7">
    <name type="scientific">Adlercreutzia mucosicola</name>
    <dbReference type="NCBI Taxonomy" id="580026"/>
    <lineage>
        <taxon>Bacteria</taxon>
        <taxon>Bacillati</taxon>
        <taxon>Actinomycetota</taxon>
        <taxon>Coriobacteriia</taxon>
        <taxon>Eggerthellales</taxon>
        <taxon>Eggerthellaceae</taxon>
        <taxon>Adlercreutzia</taxon>
    </lineage>
</organism>
<dbReference type="EMBL" id="WSRR01000018">
    <property type="protein sequence ID" value="MVX61342.1"/>
    <property type="molecule type" value="Genomic_DNA"/>
</dbReference>
<keyword evidence="4" id="KW-0411">Iron-sulfur</keyword>
<proteinExistence type="predicted"/>
<dbReference type="AlphaFoldDB" id="A0A6N8JP31"/>
<dbReference type="PROSITE" id="PS00198">
    <property type="entry name" value="4FE4S_FER_1"/>
    <property type="match status" value="1"/>
</dbReference>
<evidence type="ECO:0000313" key="6">
    <source>
        <dbReference type="EMBL" id="MVX61342.1"/>
    </source>
</evidence>
<dbReference type="Pfam" id="PF12800">
    <property type="entry name" value="Fer4_4"/>
    <property type="match status" value="1"/>
</dbReference>
<keyword evidence="2" id="KW-0479">Metal-binding</keyword>
<dbReference type="RefSeq" id="WP_160346466.1">
    <property type="nucleotide sequence ID" value="NZ_WSRR01000018.1"/>
</dbReference>
<gene>
    <name evidence="6" type="ORF">GKZ27_07730</name>
</gene>
<evidence type="ECO:0000259" key="5">
    <source>
        <dbReference type="PROSITE" id="PS51379"/>
    </source>
</evidence>
<dbReference type="PANTHER" id="PTHR43177:SF3">
    <property type="entry name" value="PROTEIN NRFC HOMOLOG"/>
    <property type="match status" value="1"/>
</dbReference>
<protein>
    <submittedName>
        <fullName evidence="6">4Fe-4S dicluster domain-containing protein</fullName>
    </submittedName>
</protein>
<evidence type="ECO:0000256" key="2">
    <source>
        <dbReference type="ARBA" id="ARBA00022723"/>
    </source>
</evidence>
<dbReference type="GO" id="GO:0046872">
    <property type="term" value="F:metal ion binding"/>
    <property type="evidence" value="ECO:0007669"/>
    <property type="project" value="UniProtKB-KW"/>
</dbReference>
<keyword evidence="1" id="KW-0004">4Fe-4S</keyword>
<dbReference type="OrthoDB" id="9779457at2"/>
<dbReference type="InterPro" id="IPR017900">
    <property type="entry name" value="4Fe4S_Fe_S_CS"/>
</dbReference>
<dbReference type="InterPro" id="IPR017896">
    <property type="entry name" value="4Fe4S_Fe-S-bd"/>
</dbReference>
<accession>A0A6N8JP31</accession>
<feature type="domain" description="4Fe-4S ferredoxin-type" evidence="5">
    <location>
        <begin position="4"/>
        <end position="33"/>
    </location>
</feature>